<dbReference type="InterPro" id="IPR050621">
    <property type="entry name" value="Tudor_domain_containing"/>
</dbReference>
<dbReference type="AlphaFoldDB" id="A0AAJ7UB62"/>
<dbReference type="PANTHER" id="PTHR22948">
    <property type="entry name" value="TUDOR DOMAIN CONTAINING PROTEIN"/>
    <property type="match status" value="1"/>
</dbReference>
<evidence type="ECO:0000313" key="5">
    <source>
        <dbReference type="RefSeq" id="XP_032831587.1"/>
    </source>
</evidence>
<dbReference type="GO" id="GO:0030719">
    <property type="term" value="P:P granule organization"/>
    <property type="evidence" value="ECO:0007669"/>
    <property type="project" value="TreeGrafter"/>
</dbReference>
<name>A0AAJ7UB62_PETMA</name>
<dbReference type="GO" id="GO:0007283">
    <property type="term" value="P:spermatogenesis"/>
    <property type="evidence" value="ECO:0007669"/>
    <property type="project" value="TreeGrafter"/>
</dbReference>
<feature type="compositionally biased region" description="Gly residues" evidence="2">
    <location>
        <begin position="558"/>
        <end position="567"/>
    </location>
</feature>
<dbReference type="PANTHER" id="PTHR22948:SF18">
    <property type="entry name" value="TUDOR AND KH DOMAIN-CONTAINING PROTEIN"/>
    <property type="match status" value="1"/>
</dbReference>
<dbReference type="PROSITE" id="PS50084">
    <property type="entry name" value="KH_TYPE_1"/>
    <property type="match status" value="2"/>
</dbReference>
<dbReference type="Proteomes" id="UP001318040">
    <property type="component" value="Chromosome 57"/>
</dbReference>
<dbReference type="Gene3D" id="2.30.30.140">
    <property type="match status" value="1"/>
</dbReference>
<evidence type="ECO:0000256" key="1">
    <source>
        <dbReference type="PROSITE-ProRule" id="PRU00117"/>
    </source>
</evidence>
<sequence>MEIGLSNGHDTVLVHAFEIASMGWCWALADTMPWQRWGDLGTGRKVAVLLAVPSGALLLYFLYHRLREDGDEDLAQNSSGVARRSLTTVEMSVPVSALGAIIGKQGTTINQLQRETGAQLIVQRAARGERDARGQEVVRIRGTPDDVCRASVALHRIVAESATTVEELRLPQRAVGRIMGRGGQSIRAIQRHSNAKINCENAGGLHPDSERVFTIVGTHQQIEMAKSLLLEKVAEEEAFRSEMLSSVAARHKRKVSGTCHSVRGPNLNVAAATTAVDAAATATVACTFAAAATFSTATTTVATATFSTAAAAATVAACNFTTAITASSAATAFTFTTRPGQRPPPSRVPSPVAATAAGEFFEVYLSALEHPGHAWLQILGPRSLQLDRLTAEMSIYYGSEDSAAEAMPAPGIGDVVSAPFDHASVWYRARVARPPSADTVELYYVDYGDSAVVPAGSLRPLRSDFLSLPFQAVECSLAQVKPVGECWSEEASDEFERLTHCACWTALQAKIVRYVATESGVVPSVQLIDVTGEQSVDVAAELVRLGHAAWEEPEPEEGTGGTDGGQSPGPAAAKIQNGTALTVSAPEVGGDAEASDEKLDESAGDAGASPGIGEPRAETTTGEEGSLRGTLST</sequence>
<dbReference type="GeneID" id="116954884"/>
<dbReference type="Gene3D" id="2.40.50.90">
    <property type="match status" value="1"/>
</dbReference>
<feature type="domain" description="Tudor" evidence="3">
    <location>
        <begin position="409"/>
        <end position="468"/>
    </location>
</feature>
<evidence type="ECO:0000259" key="3">
    <source>
        <dbReference type="PROSITE" id="PS50304"/>
    </source>
</evidence>
<dbReference type="GO" id="GO:0034587">
    <property type="term" value="P:piRNA processing"/>
    <property type="evidence" value="ECO:0007669"/>
    <property type="project" value="TreeGrafter"/>
</dbReference>
<protein>
    <submittedName>
        <fullName evidence="5">Tudor and KH domain-containing protein isoform X4</fullName>
    </submittedName>
</protein>
<dbReference type="GO" id="GO:0005739">
    <property type="term" value="C:mitochondrion"/>
    <property type="evidence" value="ECO:0007669"/>
    <property type="project" value="UniProtKB-ARBA"/>
</dbReference>
<feature type="compositionally biased region" description="Polar residues" evidence="2">
    <location>
        <begin position="618"/>
        <end position="633"/>
    </location>
</feature>
<dbReference type="InterPro" id="IPR002999">
    <property type="entry name" value="Tudor"/>
</dbReference>
<dbReference type="Pfam" id="PF00567">
    <property type="entry name" value="TUDOR"/>
    <property type="match status" value="1"/>
</dbReference>
<evidence type="ECO:0000313" key="4">
    <source>
        <dbReference type="Proteomes" id="UP001318040"/>
    </source>
</evidence>
<dbReference type="InterPro" id="IPR004087">
    <property type="entry name" value="KH_dom"/>
</dbReference>
<keyword evidence="1" id="KW-0694">RNA-binding</keyword>
<proteinExistence type="predicted"/>
<dbReference type="Gene3D" id="3.30.1370.10">
    <property type="entry name" value="K Homology domain, type 1"/>
    <property type="match status" value="2"/>
</dbReference>
<accession>A0AAJ7UB62</accession>
<gene>
    <name evidence="5" type="primary">TDRKH</name>
</gene>
<dbReference type="PROSITE" id="PS50304">
    <property type="entry name" value="TUDOR"/>
    <property type="match status" value="1"/>
</dbReference>
<evidence type="ECO:0000256" key="2">
    <source>
        <dbReference type="SAM" id="MobiDB-lite"/>
    </source>
</evidence>
<dbReference type="SMART" id="SM00322">
    <property type="entry name" value="KH"/>
    <property type="match status" value="2"/>
</dbReference>
<dbReference type="Pfam" id="PF00013">
    <property type="entry name" value="KH_1"/>
    <property type="match status" value="2"/>
</dbReference>
<dbReference type="InterPro" id="IPR004088">
    <property type="entry name" value="KH_dom_type_1"/>
</dbReference>
<dbReference type="SUPFAM" id="SSF63748">
    <property type="entry name" value="Tudor/PWWP/MBT"/>
    <property type="match status" value="1"/>
</dbReference>
<dbReference type="SUPFAM" id="SSF54791">
    <property type="entry name" value="Eukaryotic type KH-domain (KH-domain type I)"/>
    <property type="match status" value="2"/>
</dbReference>
<feature type="region of interest" description="Disordered" evidence="2">
    <location>
        <begin position="550"/>
        <end position="633"/>
    </location>
</feature>
<dbReference type="InterPro" id="IPR036612">
    <property type="entry name" value="KH_dom_type_1_sf"/>
</dbReference>
<keyword evidence="4" id="KW-1185">Reference proteome</keyword>
<dbReference type="GO" id="GO:0003723">
    <property type="term" value="F:RNA binding"/>
    <property type="evidence" value="ECO:0007669"/>
    <property type="project" value="UniProtKB-UniRule"/>
</dbReference>
<dbReference type="GO" id="GO:0043186">
    <property type="term" value="C:P granule"/>
    <property type="evidence" value="ECO:0007669"/>
    <property type="project" value="TreeGrafter"/>
</dbReference>
<dbReference type="RefSeq" id="XP_032831587.1">
    <property type="nucleotide sequence ID" value="XM_032975696.1"/>
</dbReference>
<dbReference type="InterPro" id="IPR035437">
    <property type="entry name" value="SNase_OB-fold_sf"/>
</dbReference>
<reference evidence="5" key="1">
    <citation type="submission" date="2025-08" db="UniProtKB">
        <authorList>
            <consortium name="RefSeq"/>
        </authorList>
    </citation>
    <scope>IDENTIFICATION</scope>
    <source>
        <tissue evidence="5">Sperm</tissue>
    </source>
</reference>
<organism evidence="4 5">
    <name type="scientific">Petromyzon marinus</name>
    <name type="common">Sea lamprey</name>
    <dbReference type="NCBI Taxonomy" id="7757"/>
    <lineage>
        <taxon>Eukaryota</taxon>
        <taxon>Metazoa</taxon>
        <taxon>Chordata</taxon>
        <taxon>Craniata</taxon>
        <taxon>Vertebrata</taxon>
        <taxon>Cyclostomata</taxon>
        <taxon>Hyperoartia</taxon>
        <taxon>Petromyzontiformes</taxon>
        <taxon>Petromyzontidae</taxon>
        <taxon>Petromyzon</taxon>
    </lineage>
</organism>
<dbReference type="SMART" id="SM00333">
    <property type="entry name" value="TUDOR"/>
    <property type="match status" value="1"/>
</dbReference>